<dbReference type="SMART" id="SM00382">
    <property type="entry name" value="AAA"/>
    <property type="match status" value="1"/>
</dbReference>
<evidence type="ECO:0000313" key="11">
    <source>
        <dbReference type="EMBL" id="QUL99524.1"/>
    </source>
</evidence>
<reference evidence="11" key="1">
    <citation type="submission" date="2020-10" db="EMBL/GenBank/DDBJ databases">
        <authorList>
            <person name="Kadnikov V."/>
            <person name="Beletsky A.V."/>
            <person name="Mardanov A.V."/>
            <person name="Karnachuk O.V."/>
            <person name="Ravin N.V."/>
        </authorList>
    </citation>
    <scope>NUCLEOTIDE SEQUENCE</scope>
    <source>
        <strain evidence="11">Bu02</strain>
    </source>
</reference>
<evidence type="ECO:0000256" key="8">
    <source>
        <dbReference type="ARBA" id="ARBA00022967"/>
    </source>
</evidence>
<evidence type="ECO:0000256" key="4">
    <source>
        <dbReference type="ARBA" id="ARBA00022475"/>
    </source>
</evidence>
<evidence type="ECO:0000256" key="9">
    <source>
        <dbReference type="ARBA" id="ARBA00023136"/>
    </source>
</evidence>
<dbReference type="CDD" id="cd03257">
    <property type="entry name" value="ABC_NikE_OppD_transporters"/>
    <property type="match status" value="1"/>
</dbReference>
<keyword evidence="6" id="KW-0547">Nucleotide-binding</keyword>
<dbReference type="Gene3D" id="3.40.50.300">
    <property type="entry name" value="P-loop containing nucleotide triphosphate hydrolases"/>
    <property type="match status" value="1"/>
</dbReference>
<dbReference type="GO" id="GO:0005524">
    <property type="term" value="F:ATP binding"/>
    <property type="evidence" value="ECO:0007669"/>
    <property type="project" value="UniProtKB-KW"/>
</dbReference>
<dbReference type="KEGG" id="fcz:IMF26_01110"/>
<accession>A0AAT9LFU3</accession>
<evidence type="ECO:0000256" key="6">
    <source>
        <dbReference type="ARBA" id="ARBA00022741"/>
    </source>
</evidence>
<dbReference type="InterPro" id="IPR027417">
    <property type="entry name" value="P-loop_NTPase"/>
</dbReference>
<evidence type="ECO:0000256" key="5">
    <source>
        <dbReference type="ARBA" id="ARBA00022519"/>
    </source>
</evidence>
<dbReference type="NCBIfam" id="TIGR01727">
    <property type="entry name" value="oligo_HPY"/>
    <property type="match status" value="1"/>
</dbReference>
<dbReference type="SUPFAM" id="SSF52540">
    <property type="entry name" value="P-loop containing nucleoside triphosphate hydrolases"/>
    <property type="match status" value="1"/>
</dbReference>
<keyword evidence="5" id="KW-0997">Cell inner membrane</keyword>
<dbReference type="FunFam" id="3.40.50.300:FF:000016">
    <property type="entry name" value="Oligopeptide ABC transporter ATP-binding component"/>
    <property type="match status" value="1"/>
</dbReference>
<keyword evidence="8" id="KW-1278">Translocase</keyword>
<evidence type="ECO:0000256" key="1">
    <source>
        <dbReference type="ARBA" id="ARBA00004202"/>
    </source>
</evidence>
<proteinExistence type="inferred from homology"/>
<name>A0AAT9LFU3_9FIRM</name>
<dbReference type="PROSITE" id="PS00211">
    <property type="entry name" value="ABC_TRANSPORTER_1"/>
    <property type="match status" value="1"/>
</dbReference>
<dbReference type="PANTHER" id="PTHR43297">
    <property type="entry name" value="OLIGOPEPTIDE TRANSPORT ATP-BINDING PROTEIN APPD"/>
    <property type="match status" value="1"/>
</dbReference>
<dbReference type="GO" id="GO:0005886">
    <property type="term" value="C:plasma membrane"/>
    <property type="evidence" value="ECO:0007669"/>
    <property type="project" value="UniProtKB-SubCell"/>
</dbReference>
<dbReference type="EMBL" id="CP062796">
    <property type="protein sequence ID" value="QUL99524.1"/>
    <property type="molecule type" value="Genomic_DNA"/>
</dbReference>
<dbReference type="InterPro" id="IPR017871">
    <property type="entry name" value="ABC_transporter-like_CS"/>
</dbReference>
<dbReference type="InterPro" id="IPR013563">
    <property type="entry name" value="Oligopep_ABC_C"/>
</dbReference>
<sequence>MLAIADLRVEYPTENGTVRAVRGVDLQVKEGEILGLVGESGCGKSATLLATMRLVPFPGKITSGQIILDGQNILELDEGEVRKVRGKTVSMILQDPMSALNPAHKIGTQIKEALNVHGLWNRTEDGQRQLVKLLERVGIPSPETVLELYPHQLSGGMQQRVMIAIALACRPKLILADEPTTALDVTIQAQILDLLANINKDNGTAIILVTHNLAVASQFCHRIAVMYAGQIIEEGPTDEVLSNPLHPYTQGLLNCLPRFQRRERLTSIPGQVPDLTGSIPGCAFYPRCSRRARTCRLKNQRLMSVDGRRKVRCERWRINEVFEERVLEEELDMVVDHDRDQDQ</sequence>
<comment type="subcellular location">
    <subcellularLocation>
        <location evidence="1">Cell membrane</location>
        <topology evidence="1">Peripheral membrane protein</topology>
    </subcellularLocation>
</comment>
<dbReference type="InterPro" id="IPR003593">
    <property type="entry name" value="AAA+_ATPase"/>
</dbReference>
<keyword evidence="9" id="KW-0472">Membrane</keyword>
<gene>
    <name evidence="11" type="ORF">IMF26_01110</name>
</gene>
<dbReference type="GO" id="GO:0015833">
    <property type="term" value="P:peptide transport"/>
    <property type="evidence" value="ECO:0007669"/>
    <property type="project" value="InterPro"/>
</dbReference>
<keyword evidence="4" id="KW-1003">Cell membrane</keyword>
<evidence type="ECO:0000256" key="7">
    <source>
        <dbReference type="ARBA" id="ARBA00022840"/>
    </source>
</evidence>
<keyword evidence="3" id="KW-0813">Transport</keyword>
<comment type="similarity">
    <text evidence="2">Belongs to the ABC transporter superfamily.</text>
</comment>
<protein>
    <submittedName>
        <fullName evidence="11">ABC transporter ATP-binding protein</fullName>
    </submittedName>
</protein>
<evidence type="ECO:0000259" key="10">
    <source>
        <dbReference type="PROSITE" id="PS50893"/>
    </source>
</evidence>
<organism evidence="11">
    <name type="scientific">Candidatus Fermentithermobacillus carboniphilus</name>
    <dbReference type="NCBI Taxonomy" id="3085328"/>
    <lineage>
        <taxon>Bacteria</taxon>
        <taxon>Bacillati</taxon>
        <taxon>Bacillota</taxon>
        <taxon>Candidatus Fermentithermobacillia</taxon>
        <taxon>Candidatus Fermentithermobacillales</taxon>
        <taxon>Candidatus Fermentithermobacillaceae</taxon>
        <taxon>Candidatus Fermentithermobacillus</taxon>
    </lineage>
</organism>
<dbReference type="InterPro" id="IPR003439">
    <property type="entry name" value="ABC_transporter-like_ATP-bd"/>
</dbReference>
<dbReference type="Pfam" id="PF00005">
    <property type="entry name" value="ABC_tran"/>
    <property type="match status" value="1"/>
</dbReference>
<dbReference type="PANTHER" id="PTHR43297:SF14">
    <property type="entry name" value="ATPASE AAA-TYPE CORE DOMAIN-CONTAINING PROTEIN"/>
    <property type="match status" value="1"/>
</dbReference>
<evidence type="ECO:0000256" key="3">
    <source>
        <dbReference type="ARBA" id="ARBA00022448"/>
    </source>
</evidence>
<reference evidence="11" key="2">
    <citation type="journal article" date="2023" name="Biology">
        <title>Prokaryotic Life Associated with Coal-Fire Gas Vents Revealed by Metagenomics.</title>
        <authorList>
            <person name="Kadnikov V.V."/>
            <person name="Mardanov A.V."/>
            <person name="Beletsky A.V."/>
            <person name="Karnachuk O.V."/>
            <person name="Ravin N.V."/>
        </authorList>
    </citation>
    <scope>NUCLEOTIDE SEQUENCE</scope>
    <source>
        <strain evidence="11">Bu02</strain>
    </source>
</reference>
<dbReference type="PROSITE" id="PS50893">
    <property type="entry name" value="ABC_TRANSPORTER_2"/>
    <property type="match status" value="1"/>
</dbReference>
<feature type="domain" description="ABC transporter" evidence="10">
    <location>
        <begin position="2"/>
        <end position="253"/>
    </location>
</feature>
<dbReference type="GO" id="GO:0016887">
    <property type="term" value="F:ATP hydrolysis activity"/>
    <property type="evidence" value="ECO:0007669"/>
    <property type="project" value="InterPro"/>
</dbReference>
<dbReference type="Pfam" id="PF08352">
    <property type="entry name" value="oligo_HPY"/>
    <property type="match status" value="1"/>
</dbReference>
<keyword evidence="7 11" id="KW-0067">ATP-binding</keyword>
<dbReference type="AlphaFoldDB" id="A0AAT9LFU3"/>
<dbReference type="InterPro" id="IPR050388">
    <property type="entry name" value="ABC_Ni/Peptide_Import"/>
</dbReference>
<evidence type="ECO:0000256" key="2">
    <source>
        <dbReference type="ARBA" id="ARBA00005417"/>
    </source>
</evidence>